<accession>A0A1F5K5T2</accession>
<evidence type="ECO:0000313" key="4">
    <source>
        <dbReference type="Proteomes" id="UP000179051"/>
    </source>
</evidence>
<feature type="region of interest" description="Disordered" evidence="1">
    <location>
        <begin position="27"/>
        <end position="66"/>
    </location>
</feature>
<name>A0A1F5K5T2_9BACT</name>
<proteinExistence type="predicted"/>
<evidence type="ECO:0000313" key="3">
    <source>
        <dbReference type="EMBL" id="OGE36287.1"/>
    </source>
</evidence>
<evidence type="ECO:0000256" key="2">
    <source>
        <dbReference type="SAM" id="SignalP"/>
    </source>
</evidence>
<evidence type="ECO:0000256" key="1">
    <source>
        <dbReference type="SAM" id="MobiDB-lite"/>
    </source>
</evidence>
<dbReference type="Proteomes" id="UP000179051">
    <property type="component" value="Unassembled WGS sequence"/>
</dbReference>
<gene>
    <name evidence="3" type="ORF">A3E66_00100</name>
</gene>
<evidence type="ECO:0008006" key="5">
    <source>
        <dbReference type="Google" id="ProtNLM"/>
    </source>
</evidence>
<feature type="chain" id="PRO_5009519091" description="Fibronectin type-III domain-containing protein" evidence="2">
    <location>
        <begin position="28"/>
        <end position="438"/>
    </location>
</feature>
<dbReference type="AlphaFoldDB" id="A0A1F5K5T2"/>
<reference evidence="3 4" key="1">
    <citation type="journal article" date="2016" name="Nat. Commun.">
        <title>Thousands of microbial genomes shed light on interconnected biogeochemical processes in an aquifer system.</title>
        <authorList>
            <person name="Anantharaman K."/>
            <person name="Brown C.T."/>
            <person name="Hug L.A."/>
            <person name="Sharon I."/>
            <person name="Castelle C.J."/>
            <person name="Probst A.J."/>
            <person name="Thomas B.C."/>
            <person name="Singh A."/>
            <person name="Wilkins M.J."/>
            <person name="Karaoz U."/>
            <person name="Brodie E.L."/>
            <person name="Williams K.H."/>
            <person name="Hubbard S.S."/>
            <person name="Banfield J.F."/>
        </authorList>
    </citation>
    <scope>NUCLEOTIDE SEQUENCE [LARGE SCALE GENOMIC DNA]</scope>
</reference>
<feature type="compositionally biased region" description="Low complexity" evidence="1">
    <location>
        <begin position="29"/>
        <end position="60"/>
    </location>
</feature>
<comment type="caution">
    <text evidence="3">The sequence shown here is derived from an EMBL/GenBank/DDBJ whole genome shotgun (WGS) entry which is preliminary data.</text>
</comment>
<organism evidence="3 4">
    <name type="scientific">Candidatus Daviesbacteria bacterium RIFCSPHIGHO2_12_FULL_37_16</name>
    <dbReference type="NCBI Taxonomy" id="1797778"/>
    <lineage>
        <taxon>Bacteria</taxon>
        <taxon>Candidatus Daviesiibacteriota</taxon>
    </lineage>
</organism>
<dbReference type="EMBL" id="MFDF01000005">
    <property type="protein sequence ID" value="OGE36287.1"/>
    <property type="molecule type" value="Genomic_DNA"/>
</dbReference>
<feature type="non-terminal residue" evidence="3">
    <location>
        <position position="438"/>
    </location>
</feature>
<feature type="signal peptide" evidence="2">
    <location>
        <begin position="1"/>
        <end position="27"/>
    </location>
</feature>
<protein>
    <recommendedName>
        <fullName evidence="5">Fibronectin type-III domain-containing protein</fullName>
    </recommendedName>
</protein>
<sequence>MRFSLSCLILLSLIFATIMPQSISAQAEGDTYSDSYSDSGYSEDGYSDSSGINYGDTAPGPGYGDDGYSDDGGFVYGDAGYGDNGAGYGDNGAGYGDNGGNPPNCGTPGNITFNSVPQGTITPGNYTMDWYDATNATSYRFELDKDYGSTPFYNNPCNNNTQNGDTCAYTSSSDWFNSTQFEAGKTYRIGVAGVNACGTQGNMTSVVANVINNTPNASLTIDPSSITGVSNVTISWSTSNIPSGATCSNNWNAFLTITPNTSGSDVRSMNQPYTFTISCSNGTQASANLSFTPIAPTFTQAYGACPAGGENAYAYLAWNSVSGATGYELVRDGSPPASFGAYAYYSQIDYAPVDSGGTYLYYVRAYTATTSSSWSYIYVNTPDCLTPAAYSINTPISSCLGINSPNLAVGINSSAHANNYSLYHQRVGYDSTWVNPNP</sequence>
<keyword evidence="2" id="KW-0732">Signal</keyword>